<dbReference type="EMBL" id="JRHO01000014">
    <property type="protein sequence ID" value="KGK97943.1"/>
    <property type="molecule type" value="Genomic_DNA"/>
</dbReference>
<protein>
    <submittedName>
        <fullName evidence="1">Uncharacterized protein</fullName>
    </submittedName>
</protein>
<reference evidence="1 2" key="1">
    <citation type="submission" date="2014-09" db="EMBL/GenBank/DDBJ databases">
        <title>Draft genome sequence of an obligately methylotrophic methanogen, Methanococcoides methylutens, isolated from marine sediment.</title>
        <authorList>
            <person name="Guan Y."/>
            <person name="Ngugi D.K."/>
            <person name="Blom J."/>
            <person name="Ali S."/>
            <person name="Ferry J.G."/>
            <person name="Stingl U."/>
        </authorList>
    </citation>
    <scope>NUCLEOTIDE SEQUENCE [LARGE SCALE GENOMIC DNA]</scope>
    <source>
        <strain evidence="1 2">DSM 2657</strain>
    </source>
</reference>
<comment type="caution">
    <text evidence="1">The sequence shown here is derived from an EMBL/GenBank/DDBJ whole genome shotgun (WGS) entry which is preliminary data.</text>
</comment>
<dbReference type="AlphaFoldDB" id="A0A099T1D5"/>
<name>A0A099T1D5_METMT</name>
<accession>A0A099T1D5</accession>
<gene>
    <name evidence="1" type="ORF">LI82_09325</name>
</gene>
<dbReference type="Proteomes" id="UP000029859">
    <property type="component" value="Unassembled WGS sequence"/>
</dbReference>
<proteinExistence type="predicted"/>
<organism evidence="1 2">
    <name type="scientific">Methanococcoides methylutens</name>
    <dbReference type="NCBI Taxonomy" id="2226"/>
    <lineage>
        <taxon>Archaea</taxon>
        <taxon>Methanobacteriati</taxon>
        <taxon>Methanobacteriota</taxon>
        <taxon>Stenosarchaea group</taxon>
        <taxon>Methanomicrobia</taxon>
        <taxon>Methanosarcinales</taxon>
        <taxon>Methanosarcinaceae</taxon>
        <taxon>Methanococcoides</taxon>
    </lineage>
</organism>
<sequence>MDSQVKCSTCYYWRVENELGGDRGECRRYPPCAESEQHFRTGNLYFPVTTKDLYCGEWKQRTTKEDVLK</sequence>
<evidence type="ECO:0000313" key="1">
    <source>
        <dbReference type="EMBL" id="KGK97943.1"/>
    </source>
</evidence>
<keyword evidence="2" id="KW-1185">Reference proteome</keyword>
<evidence type="ECO:0000313" key="2">
    <source>
        <dbReference type="Proteomes" id="UP000029859"/>
    </source>
</evidence>